<feature type="transmembrane region" description="Helical" evidence="8">
    <location>
        <begin position="379"/>
        <end position="401"/>
    </location>
</feature>
<accession>A0A3A3G6V0</accession>
<dbReference type="PANTHER" id="PTHR43528:SF7">
    <property type="entry name" value="MFS TRANSPORTER"/>
    <property type="match status" value="1"/>
</dbReference>
<feature type="transmembrane region" description="Helical" evidence="8">
    <location>
        <begin position="340"/>
        <end position="367"/>
    </location>
</feature>
<keyword evidence="3" id="KW-1003">Cell membrane</keyword>
<dbReference type="InterPro" id="IPR051084">
    <property type="entry name" value="H+-coupled_symporters"/>
</dbReference>
<feature type="transmembrane region" description="Helical" evidence="8">
    <location>
        <begin position="194"/>
        <end position="213"/>
    </location>
</feature>
<evidence type="ECO:0000259" key="9">
    <source>
        <dbReference type="PROSITE" id="PS50850"/>
    </source>
</evidence>
<evidence type="ECO:0000256" key="1">
    <source>
        <dbReference type="ARBA" id="ARBA00004651"/>
    </source>
</evidence>
<keyword evidence="7 8" id="KW-0472">Membrane</keyword>
<feature type="transmembrane region" description="Helical" evidence="8">
    <location>
        <begin position="94"/>
        <end position="112"/>
    </location>
</feature>
<dbReference type="PANTHER" id="PTHR43528">
    <property type="entry name" value="ALPHA-KETOGLUTARATE PERMEASE"/>
    <property type="match status" value="1"/>
</dbReference>
<feature type="domain" description="Major facilitator superfamily (MFS) profile" evidence="9">
    <location>
        <begin position="21"/>
        <end position="429"/>
    </location>
</feature>
<name>A0A3A3G6V0_9BURK</name>
<evidence type="ECO:0000256" key="7">
    <source>
        <dbReference type="ARBA" id="ARBA00023136"/>
    </source>
</evidence>
<protein>
    <submittedName>
        <fullName evidence="10">MFS transporter</fullName>
    </submittedName>
</protein>
<evidence type="ECO:0000256" key="2">
    <source>
        <dbReference type="ARBA" id="ARBA00022448"/>
    </source>
</evidence>
<feature type="transmembrane region" description="Helical" evidence="8">
    <location>
        <begin position="286"/>
        <end position="309"/>
    </location>
</feature>
<dbReference type="Gene3D" id="1.20.1250.20">
    <property type="entry name" value="MFS general substrate transporter like domains"/>
    <property type="match status" value="1"/>
</dbReference>
<dbReference type="AlphaFoldDB" id="A0A3A3G6V0"/>
<evidence type="ECO:0000256" key="8">
    <source>
        <dbReference type="SAM" id="Phobius"/>
    </source>
</evidence>
<evidence type="ECO:0000256" key="4">
    <source>
        <dbReference type="ARBA" id="ARBA00022692"/>
    </source>
</evidence>
<sequence>MHDNYMRQTTSAIPPREQFKALGIASLGGMLEYFEFIIFVFLAPQISQNFSSPDMPEWLRLMQTFGIFAAGFLIRPVGGILMAQLGDLIGRKRIFTLTLGLMAVPTLTIALLPGYAQIGIWAPILLLACRLVQGVALGGELPGAISFVSEQVSGRRVAFALGVLASTLCMGSLGGSIIVSSLANLLGAQAMMDYGWRIPFVLGGLFGLLSVYLRRFTHETPVFEAMKAKMMLSERPPFTVLVAEHRFNLLGGMILAATTTIVAATTQQFPITFFVTMKHLPMAEIATVQTLLIAFTMVGNVLGGLLVSWRIFSLRSGYITFQLITIAAMFWAFSQDTASGLIAPFICLGISGGCAMGLSLTFLARAFPAQLRYTGLATCYNIPIAIFGGTALIILTFLARFSHQYPALYPSFFCLLSIVAALLLWPRRHAISPFEQNDPDANPATQKQIVPETAVQFSGQQ</sequence>
<gene>
    <name evidence="10" type="ORF">D3878_18660</name>
</gene>
<dbReference type="InterPro" id="IPR020846">
    <property type="entry name" value="MFS_dom"/>
</dbReference>
<feature type="transmembrane region" description="Helical" evidence="8">
    <location>
        <begin position="247"/>
        <end position="266"/>
    </location>
</feature>
<evidence type="ECO:0000313" key="11">
    <source>
        <dbReference type="Proteomes" id="UP000266327"/>
    </source>
</evidence>
<dbReference type="Pfam" id="PF07690">
    <property type="entry name" value="MFS_1"/>
    <property type="match status" value="1"/>
</dbReference>
<feature type="transmembrane region" description="Helical" evidence="8">
    <location>
        <begin position="407"/>
        <end position="425"/>
    </location>
</feature>
<dbReference type="InterPro" id="IPR011701">
    <property type="entry name" value="MFS"/>
</dbReference>
<dbReference type="GO" id="GO:0005886">
    <property type="term" value="C:plasma membrane"/>
    <property type="evidence" value="ECO:0007669"/>
    <property type="project" value="UniProtKB-SubCell"/>
</dbReference>
<organism evidence="10 11">
    <name type="scientific">Noviherbaspirillum sedimenti</name>
    <dbReference type="NCBI Taxonomy" id="2320865"/>
    <lineage>
        <taxon>Bacteria</taxon>
        <taxon>Pseudomonadati</taxon>
        <taxon>Pseudomonadota</taxon>
        <taxon>Betaproteobacteria</taxon>
        <taxon>Burkholderiales</taxon>
        <taxon>Oxalobacteraceae</taxon>
        <taxon>Noviherbaspirillum</taxon>
    </lineage>
</organism>
<dbReference type="SUPFAM" id="SSF103473">
    <property type="entry name" value="MFS general substrate transporter"/>
    <property type="match status" value="1"/>
</dbReference>
<dbReference type="Proteomes" id="UP000266327">
    <property type="component" value="Unassembled WGS sequence"/>
</dbReference>
<reference evidence="11" key="1">
    <citation type="submission" date="2018-09" db="EMBL/GenBank/DDBJ databases">
        <authorList>
            <person name="Zhu H."/>
        </authorList>
    </citation>
    <scope>NUCLEOTIDE SEQUENCE [LARGE SCALE GENOMIC DNA]</scope>
    <source>
        <strain evidence="11">K1S02-23</strain>
    </source>
</reference>
<feature type="transmembrane region" description="Helical" evidence="8">
    <location>
        <begin position="21"/>
        <end position="42"/>
    </location>
</feature>
<feature type="transmembrane region" description="Helical" evidence="8">
    <location>
        <begin position="157"/>
        <end position="182"/>
    </location>
</feature>
<dbReference type="EMBL" id="QYUQ01000002">
    <property type="protein sequence ID" value="RJG03365.1"/>
    <property type="molecule type" value="Genomic_DNA"/>
</dbReference>
<dbReference type="InterPro" id="IPR036259">
    <property type="entry name" value="MFS_trans_sf"/>
</dbReference>
<evidence type="ECO:0000256" key="6">
    <source>
        <dbReference type="ARBA" id="ARBA00022989"/>
    </source>
</evidence>
<keyword evidence="11" id="KW-1185">Reference proteome</keyword>
<evidence type="ECO:0000313" key="10">
    <source>
        <dbReference type="EMBL" id="RJG03365.1"/>
    </source>
</evidence>
<keyword evidence="6 8" id="KW-1133">Transmembrane helix</keyword>
<proteinExistence type="predicted"/>
<feature type="transmembrane region" description="Helical" evidence="8">
    <location>
        <begin position="62"/>
        <end position="82"/>
    </location>
</feature>
<keyword evidence="2" id="KW-0813">Transport</keyword>
<keyword evidence="4 8" id="KW-0812">Transmembrane</keyword>
<comment type="caution">
    <text evidence="10">The sequence shown here is derived from an EMBL/GenBank/DDBJ whole genome shotgun (WGS) entry which is preliminary data.</text>
</comment>
<feature type="transmembrane region" description="Helical" evidence="8">
    <location>
        <begin position="316"/>
        <end position="334"/>
    </location>
</feature>
<keyword evidence="5" id="KW-0769">Symport</keyword>
<feature type="transmembrane region" description="Helical" evidence="8">
    <location>
        <begin position="118"/>
        <end position="137"/>
    </location>
</feature>
<evidence type="ECO:0000256" key="5">
    <source>
        <dbReference type="ARBA" id="ARBA00022847"/>
    </source>
</evidence>
<dbReference type="PROSITE" id="PS50850">
    <property type="entry name" value="MFS"/>
    <property type="match status" value="1"/>
</dbReference>
<comment type="subcellular location">
    <subcellularLocation>
        <location evidence="1">Cell membrane</location>
        <topology evidence="1">Multi-pass membrane protein</topology>
    </subcellularLocation>
</comment>
<evidence type="ECO:0000256" key="3">
    <source>
        <dbReference type="ARBA" id="ARBA00022475"/>
    </source>
</evidence>
<dbReference type="GO" id="GO:0015293">
    <property type="term" value="F:symporter activity"/>
    <property type="evidence" value="ECO:0007669"/>
    <property type="project" value="UniProtKB-KW"/>
</dbReference>